<dbReference type="AlphaFoldDB" id="A0A521ALX8"/>
<dbReference type="InterPro" id="IPR051267">
    <property type="entry name" value="STEAP_metalloreductase"/>
</dbReference>
<dbReference type="GO" id="GO:0016491">
    <property type="term" value="F:oxidoreductase activity"/>
    <property type="evidence" value="ECO:0007669"/>
    <property type="project" value="UniProtKB-KW"/>
</dbReference>
<dbReference type="PANTHER" id="PTHR14239:SF10">
    <property type="entry name" value="REDUCTASE"/>
    <property type="match status" value="1"/>
</dbReference>
<dbReference type="InterPro" id="IPR028939">
    <property type="entry name" value="P5C_Rdtase_cat_N"/>
</dbReference>
<evidence type="ECO:0000259" key="2">
    <source>
        <dbReference type="Pfam" id="PF03807"/>
    </source>
</evidence>
<dbReference type="PANTHER" id="PTHR14239">
    <property type="entry name" value="DUDULIN-RELATED"/>
    <property type="match status" value="1"/>
</dbReference>
<keyword evidence="4" id="KW-1185">Reference proteome</keyword>
<evidence type="ECO:0000313" key="3">
    <source>
        <dbReference type="EMBL" id="SMO35660.1"/>
    </source>
</evidence>
<protein>
    <recommendedName>
        <fullName evidence="2">Pyrroline-5-carboxylate reductase catalytic N-terminal domain-containing protein</fullName>
    </recommendedName>
</protein>
<feature type="domain" description="Pyrroline-5-carboxylate reductase catalytic N-terminal" evidence="2">
    <location>
        <begin position="3"/>
        <end position="91"/>
    </location>
</feature>
<dbReference type="Proteomes" id="UP000320300">
    <property type="component" value="Unassembled WGS sequence"/>
</dbReference>
<reference evidence="3 4" key="1">
    <citation type="submission" date="2017-05" db="EMBL/GenBank/DDBJ databases">
        <authorList>
            <person name="Varghese N."/>
            <person name="Submissions S."/>
        </authorList>
    </citation>
    <scope>NUCLEOTIDE SEQUENCE [LARGE SCALE GENOMIC DNA]</scope>
    <source>
        <strain evidence="3 4">DSM 19036</strain>
    </source>
</reference>
<dbReference type="SUPFAM" id="SSF51735">
    <property type="entry name" value="NAD(P)-binding Rossmann-fold domains"/>
    <property type="match status" value="1"/>
</dbReference>
<proteinExistence type="predicted"/>
<dbReference type="Gene3D" id="3.40.50.720">
    <property type="entry name" value="NAD(P)-binding Rossmann-like Domain"/>
    <property type="match status" value="1"/>
</dbReference>
<name>A0A521ALX8_9SPHI</name>
<dbReference type="RefSeq" id="WP_142526402.1">
    <property type="nucleotide sequence ID" value="NZ_CBCSJO010000002.1"/>
</dbReference>
<dbReference type="InterPro" id="IPR036291">
    <property type="entry name" value="NAD(P)-bd_dom_sf"/>
</dbReference>
<keyword evidence="1" id="KW-0560">Oxidoreductase</keyword>
<dbReference type="Pfam" id="PF03807">
    <property type="entry name" value="F420_oxidored"/>
    <property type="match status" value="1"/>
</dbReference>
<dbReference type="EMBL" id="FXTN01000001">
    <property type="protein sequence ID" value="SMO35660.1"/>
    <property type="molecule type" value="Genomic_DNA"/>
</dbReference>
<evidence type="ECO:0000256" key="1">
    <source>
        <dbReference type="ARBA" id="ARBA00023002"/>
    </source>
</evidence>
<organism evidence="3 4">
    <name type="scientific">Pedobacter westerhofensis</name>
    <dbReference type="NCBI Taxonomy" id="425512"/>
    <lineage>
        <taxon>Bacteria</taxon>
        <taxon>Pseudomonadati</taxon>
        <taxon>Bacteroidota</taxon>
        <taxon>Sphingobacteriia</taxon>
        <taxon>Sphingobacteriales</taxon>
        <taxon>Sphingobacteriaceae</taxon>
        <taxon>Pedobacter</taxon>
    </lineage>
</organism>
<sequence>MKTIGIIGAGHIAQAVAGHLLKNNIPVLISNSRGIESLEPVISKLGKGAKAATTEQAAAAEIVILALPWWEVKNLSGLTEWKGKIVIDITNEFLPGGKIADLGEKTASGIVLEQLAGARLIKAFNTLYATILVADPLIGQGRRIVFVAGDDEGAKAEIVELIGRLGFAPVDLGTLAAGSRLIEAKGVFSGTNLLKL</sequence>
<accession>A0A521ALX8</accession>
<dbReference type="OrthoDB" id="9786864at2"/>
<evidence type="ECO:0000313" key="4">
    <source>
        <dbReference type="Proteomes" id="UP000320300"/>
    </source>
</evidence>
<gene>
    <name evidence="3" type="ORF">SAMN06265348_101296</name>
</gene>